<evidence type="ECO:0000313" key="5">
    <source>
        <dbReference type="Proteomes" id="UP000074108"/>
    </source>
</evidence>
<evidence type="ECO:0000259" key="3">
    <source>
        <dbReference type="Pfam" id="PF00467"/>
    </source>
</evidence>
<comment type="caution">
    <text evidence="4">The sequence shown here is derived from an EMBL/GenBank/DDBJ whole genome shotgun (WGS) entry which is preliminary data.</text>
</comment>
<feature type="domain" description="KOW" evidence="3">
    <location>
        <begin position="11"/>
        <end position="35"/>
    </location>
</feature>
<gene>
    <name evidence="4" type="ORF">Q75_14165</name>
</gene>
<dbReference type="InterPro" id="IPR014722">
    <property type="entry name" value="Rib_uL2_dom2"/>
</dbReference>
<keyword evidence="5" id="KW-1185">Reference proteome</keyword>
<dbReference type="InterPro" id="IPR008991">
    <property type="entry name" value="Translation_prot_SH3-like_sf"/>
</dbReference>
<evidence type="ECO:0000256" key="2">
    <source>
        <dbReference type="ARBA" id="ARBA00023274"/>
    </source>
</evidence>
<dbReference type="Pfam" id="PF00467">
    <property type="entry name" value="KOW"/>
    <property type="match status" value="1"/>
</dbReference>
<dbReference type="GO" id="GO:1990904">
    <property type="term" value="C:ribonucleoprotein complex"/>
    <property type="evidence" value="ECO:0007669"/>
    <property type="project" value="UniProtKB-KW"/>
</dbReference>
<accession>A0A147K5C5</accession>
<dbReference type="STRING" id="1150625.Q75_14165"/>
<evidence type="ECO:0000313" key="4">
    <source>
        <dbReference type="EMBL" id="KUP04768.1"/>
    </source>
</evidence>
<dbReference type="SUPFAM" id="SSF50104">
    <property type="entry name" value="Translation proteins SH3-like domain"/>
    <property type="match status" value="1"/>
</dbReference>
<name>A0A147K5C5_9BACI</name>
<protein>
    <submittedName>
        <fullName evidence="4">KOW domain-containing protein</fullName>
    </submittedName>
</protein>
<dbReference type="EMBL" id="LDYG01000047">
    <property type="protein sequence ID" value="KUP04768.1"/>
    <property type="molecule type" value="Genomic_DNA"/>
</dbReference>
<dbReference type="InterPro" id="IPR005824">
    <property type="entry name" value="KOW"/>
</dbReference>
<proteinExistence type="predicted"/>
<dbReference type="CDD" id="cd06088">
    <property type="entry name" value="KOW_RPL14"/>
    <property type="match status" value="1"/>
</dbReference>
<dbReference type="RefSeq" id="WP_010169910.1">
    <property type="nucleotide sequence ID" value="NZ_LDYG01000047.1"/>
</dbReference>
<dbReference type="Proteomes" id="UP000074108">
    <property type="component" value="Unassembled WGS sequence"/>
</dbReference>
<reference evidence="4 5" key="1">
    <citation type="journal article" date="2016" name="Front. Microbiol.">
        <title>Microevolution Analysis of Bacillus coahuilensis Unveils Differences in Phosphorus Acquisition Strategies and Their Regulation.</title>
        <authorList>
            <person name="Gomez-Lunar Z."/>
            <person name="Hernandez-Gonzalez I."/>
            <person name="Rodriguez-Torres M.D."/>
            <person name="Souza V."/>
            <person name="Olmedo-Alvarez G."/>
        </authorList>
    </citation>
    <scope>NUCLEOTIDE SEQUENCE [LARGE SCALE GENOMIC DNA]</scope>
    <source>
        <strain evidence="5">p1.1.43</strain>
    </source>
</reference>
<dbReference type="AlphaFoldDB" id="A0A147K5C5"/>
<dbReference type="OrthoDB" id="5244at2"/>
<evidence type="ECO:0000256" key="1">
    <source>
        <dbReference type="ARBA" id="ARBA00022980"/>
    </source>
</evidence>
<dbReference type="GO" id="GO:0005840">
    <property type="term" value="C:ribosome"/>
    <property type="evidence" value="ECO:0007669"/>
    <property type="project" value="UniProtKB-KW"/>
</dbReference>
<keyword evidence="1" id="KW-0689">Ribosomal protein</keyword>
<sequence>MNESDSTPYIGQIVLIKKGRDAGQLAIVVDRLDDKFFLLADGEKRKFDRPKKKNAQHLHFYDYISPEVQSSILETGRVTNGKIRFSIRKFVNEVLDELKKGDELDGERQCN</sequence>
<organism evidence="4 5">
    <name type="scientific">Bacillus coahuilensis p1.1.43</name>
    <dbReference type="NCBI Taxonomy" id="1150625"/>
    <lineage>
        <taxon>Bacteria</taxon>
        <taxon>Bacillati</taxon>
        <taxon>Bacillota</taxon>
        <taxon>Bacilli</taxon>
        <taxon>Bacillales</taxon>
        <taxon>Bacillaceae</taxon>
        <taxon>Bacillus</taxon>
    </lineage>
</organism>
<keyword evidence="2" id="KW-0687">Ribonucleoprotein</keyword>
<dbReference type="Gene3D" id="2.30.30.30">
    <property type="match status" value="1"/>
</dbReference>
<dbReference type="PATRIC" id="fig|1150625.3.peg.2965"/>
<dbReference type="InterPro" id="IPR041985">
    <property type="entry name" value="Ribosomal_eL14_KOW"/>
</dbReference>